<feature type="binding site" evidence="8">
    <location>
        <position position="157"/>
    </location>
    <ligand>
        <name>[4Fe-4S] cluster</name>
        <dbReference type="ChEBI" id="CHEBI:49883"/>
        <label>2</label>
        <note>4Fe-4S-S-AdoMet</note>
    </ligand>
</feature>
<dbReference type="PANTHER" id="PTHR10949">
    <property type="entry name" value="LIPOYL SYNTHASE"/>
    <property type="match status" value="1"/>
</dbReference>
<dbReference type="Gene3D" id="3.20.20.70">
    <property type="entry name" value="Aldolase class I"/>
    <property type="match status" value="1"/>
</dbReference>
<feature type="binding site" evidence="8">
    <location>
        <position position="153"/>
    </location>
    <ligand>
        <name>[4Fe-4S] cluster</name>
        <dbReference type="ChEBI" id="CHEBI:49883"/>
        <label>2</label>
        <note>4Fe-4S-S-AdoMet</note>
    </ligand>
</feature>
<dbReference type="EMBL" id="BLLK01000047">
    <property type="protein sequence ID" value="GFH53782.1"/>
    <property type="molecule type" value="Genomic_DNA"/>
</dbReference>
<feature type="domain" description="Radical SAM core" evidence="11">
    <location>
        <begin position="139"/>
        <end position="357"/>
    </location>
</feature>
<evidence type="ECO:0000256" key="3">
    <source>
        <dbReference type="ARBA" id="ARBA00022691"/>
    </source>
</evidence>
<dbReference type="NCBIfam" id="NF004019">
    <property type="entry name" value="PRK05481.1"/>
    <property type="match status" value="1"/>
</dbReference>
<dbReference type="GO" id="GO:0046872">
    <property type="term" value="F:metal ion binding"/>
    <property type="evidence" value="ECO:0007669"/>
    <property type="project" value="UniProtKB-KW"/>
</dbReference>
<evidence type="ECO:0000256" key="6">
    <source>
        <dbReference type="ARBA" id="ARBA00023014"/>
    </source>
</evidence>
<organism evidence="12 13">
    <name type="scientific">Chaetoceros tenuissimus</name>
    <dbReference type="NCBI Taxonomy" id="426638"/>
    <lineage>
        <taxon>Eukaryota</taxon>
        <taxon>Sar</taxon>
        <taxon>Stramenopiles</taxon>
        <taxon>Ochrophyta</taxon>
        <taxon>Bacillariophyta</taxon>
        <taxon>Coscinodiscophyceae</taxon>
        <taxon>Chaetocerotophycidae</taxon>
        <taxon>Chaetocerotales</taxon>
        <taxon>Chaetocerotaceae</taxon>
        <taxon>Chaetoceros</taxon>
    </lineage>
</organism>
<evidence type="ECO:0000256" key="1">
    <source>
        <dbReference type="ARBA" id="ARBA00022485"/>
    </source>
</evidence>
<dbReference type="CDD" id="cd01335">
    <property type="entry name" value="Radical_SAM"/>
    <property type="match status" value="1"/>
</dbReference>
<comment type="similarity">
    <text evidence="8">Belongs to the radical SAM superfamily. Lipoyl synthase family.</text>
</comment>
<feature type="chain" id="PRO_5041978118" description="Lipoyl synthase, mitochondrial" evidence="10">
    <location>
        <begin position="22"/>
        <end position="391"/>
    </location>
</feature>
<feature type="binding site" evidence="8">
    <location>
        <position position="132"/>
    </location>
    <ligand>
        <name>[4Fe-4S] cluster</name>
        <dbReference type="ChEBI" id="CHEBI:49883"/>
        <label>1</label>
    </ligand>
</feature>
<dbReference type="GO" id="GO:0016992">
    <property type="term" value="F:lipoate synthase activity"/>
    <property type="evidence" value="ECO:0007669"/>
    <property type="project" value="UniProtKB-UniRule"/>
</dbReference>
<feature type="binding site" evidence="8">
    <location>
        <position position="160"/>
    </location>
    <ligand>
        <name>[4Fe-4S] cluster</name>
        <dbReference type="ChEBI" id="CHEBI:49883"/>
        <label>2</label>
        <note>4Fe-4S-S-AdoMet</note>
    </ligand>
</feature>
<keyword evidence="2 8" id="KW-0808">Transferase</keyword>
<dbReference type="InterPro" id="IPR006638">
    <property type="entry name" value="Elp3/MiaA/NifB-like_rSAM"/>
</dbReference>
<keyword evidence="10" id="KW-0732">Signal</keyword>
<dbReference type="EC" id="2.8.1.8" evidence="8"/>
<dbReference type="InterPro" id="IPR003698">
    <property type="entry name" value="Lipoyl_synth"/>
</dbReference>
<dbReference type="AlphaFoldDB" id="A0AAD3CXC6"/>
<dbReference type="PROSITE" id="PS51918">
    <property type="entry name" value="RADICAL_SAM"/>
    <property type="match status" value="1"/>
</dbReference>
<keyword evidence="5 8" id="KW-0408">Iron</keyword>
<dbReference type="SUPFAM" id="SSF102114">
    <property type="entry name" value="Radical SAM enzymes"/>
    <property type="match status" value="1"/>
</dbReference>
<dbReference type="Proteomes" id="UP001054902">
    <property type="component" value="Unassembled WGS sequence"/>
</dbReference>
<keyword evidence="1 8" id="KW-0004">4Fe-4S</keyword>
<evidence type="ECO:0000256" key="8">
    <source>
        <dbReference type="HAMAP-Rule" id="MF_03123"/>
    </source>
</evidence>
<evidence type="ECO:0000256" key="9">
    <source>
        <dbReference type="SAM" id="MobiDB-lite"/>
    </source>
</evidence>
<feature type="binding site" evidence="8">
    <location>
        <position position="368"/>
    </location>
    <ligand>
        <name>[4Fe-4S] cluster</name>
        <dbReference type="ChEBI" id="CHEBI:49883"/>
        <label>1</label>
    </ligand>
</feature>
<feature type="binding site" evidence="8">
    <location>
        <position position="127"/>
    </location>
    <ligand>
        <name>[4Fe-4S] cluster</name>
        <dbReference type="ChEBI" id="CHEBI:49883"/>
        <label>1</label>
    </ligand>
</feature>
<dbReference type="FunFam" id="3.20.20.70:FF:000036">
    <property type="entry name" value="Lipoyl synthase, mitochondrial"/>
    <property type="match status" value="1"/>
</dbReference>
<comment type="pathway">
    <text evidence="8">Protein modification; protein lipoylation via endogenous pathway; protein N(6)-(lipoyl)lysine from octanoyl-[acyl-carrier-protein]: step 2/2.</text>
</comment>
<dbReference type="InterPro" id="IPR007197">
    <property type="entry name" value="rSAM"/>
</dbReference>
<dbReference type="Pfam" id="PF04055">
    <property type="entry name" value="Radical_SAM"/>
    <property type="match status" value="1"/>
</dbReference>
<dbReference type="PANTHER" id="PTHR10949:SF0">
    <property type="entry name" value="LIPOYL SYNTHASE, MITOCHONDRIAL"/>
    <property type="match status" value="1"/>
</dbReference>
<keyword evidence="8" id="KW-0496">Mitochondrion</keyword>
<dbReference type="SFLD" id="SFLDS00029">
    <property type="entry name" value="Radical_SAM"/>
    <property type="match status" value="1"/>
</dbReference>
<dbReference type="NCBIfam" id="NF009544">
    <property type="entry name" value="PRK12928.1"/>
    <property type="match status" value="1"/>
</dbReference>
<evidence type="ECO:0000256" key="10">
    <source>
        <dbReference type="SAM" id="SignalP"/>
    </source>
</evidence>
<keyword evidence="3 8" id="KW-0949">S-adenosyl-L-methionine</keyword>
<proteinExistence type="inferred from homology"/>
<reference evidence="12 13" key="1">
    <citation type="journal article" date="2021" name="Sci. Rep.">
        <title>The genome of the diatom Chaetoceros tenuissimus carries an ancient integrated fragment of an extant virus.</title>
        <authorList>
            <person name="Hongo Y."/>
            <person name="Kimura K."/>
            <person name="Takaki Y."/>
            <person name="Yoshida Y."/>
            <person name="Baba S."/>
            <person name="Kobayashi G."/>
            <person name="Nagasaki K."/>
            <person name="Hano T."/>
            <person name="Tomaru Y."/>
        </authorList>
    </citation>
    <scope>NUCLEOTIDE SEQUENCE [LARGE SCALE GENOMIC DNA]</scope>
    <source>
        <strain evidence="12 13">NIES-3715</strain>
    </source>
</reference>
<evidence type="ECO:0000313" key="13">
    <source>
        <dbReference type="Proteomes" id="UP001054902"/>
    </source>
</evidence>
<dbReference type="GO" id="GO:0009249">
    <property type="term" value="P:protein lipoylation"/>
    <property type="evidence" value="ECO:0007669"/>
    <property type="project" value="UniProtKB-UniRule"/>
</dbReference>
<dbReference type="InterPro" id="IPR013785">
    <property type="entry name" value="Aldolase_TIM"/>
</dbReference>
<dbReference type="SFLD" id="SFLDF00271">
    <property type="entry name" value="lipoyl_synthase"/>
    <property type="match status" value="1"/>
</dbReference>
<dbReference type="NCBIfam" id="TIGR00510">
    <property type="entry name" value="lipA"/>
    <property type="match status" value="1"/>
</dbReference>
<feature type="region of interest" description="Disordered" evidence="9">
    <location>
        <begin position="52"/>
        <end position="81"/>
    </location>
</feature>
<evidence type="ECO:0000256" key="7">
    <source>
        <dbReference type="ARBA" id="ARBA00047326"/>
    </source>
</evidence>
<dbReference type="InterPro" id="IPR058240">
    <property type="entry name" value="rSAM_sf"/>
</dbReference>
<feature type="binding site" evidence="8">
    <location>
        <position position="138"/>
    </location>
    <ligand>
        <name>[4Fe-4S] cluster</name>
        <dbReference type="ChEBI" id="CHEBI:49883"/>
        <label>1</label>
    </ligand>
</feature>
<feature type="signal peptide" evidence="10">
    <location>
        <begin position="1"/>
        <end position="21"/>
    </location>
</feature>
<evidence type="ECO:0000313" key="12">
    <source>
        <dbReference type="EMBL" id="GFH53782.1"/>
    </source>
</evidence>
<gene>
    <name evidence="12" type="ORF">CTEN210_10258</name>
</gene>
<accession>A0AAD3CXC6</accession>
<dbReference type="GO" id="GO:0005739">
    <property type="term" value="C:mitochondrion"/>
    <property type="evidence" value="ECO:0007669"/>
    <property type="project" value="UniProtKB-SubCell"/>
</dbReference>
<comment type="catalytic activity">
    <reaction evidence="7 8">
        <text>[[Fe-S] cluster scaffold protein carrying a second [4Fe-4S](2+) cluster] + N(6)-octanoyl-L-lysyl-[protein] + 2 oxidized [2Fe-2S]-[ferredoxin] + 2 S-adenosyl-L-methionine + 4 H(+) = [[Fe-S] cluster scaffold protein] + N(6)-[(R)-dihydrolipoyl]-L-lysyl-[protein] + 4 Fe(3+) + 2 hydrogen sulfide + 2 5'-deoxyadenosine + 2 L-methionine + 2 reduced [2Fe-2S]-[ferredoxin]</text>
        <dbReference type="Rhea" id="RHEA:16585"/>
        <dbReference type="Rhea" id="RHEA-COMP:9928"/>
        <dbReference type="Rhea" id="RHEA-COMP:10000"/>
        <dbReference type="Rhea" id="RHEA-COMP:10001"/>
        <dbReference type="Rhea" id="RHEA-COMP:10475"/>
        <dbReference type="Rhea" id="RHEA-COMP:14568"/>
        <dbReference type="Rhea" id="RHEA-COMP:14569"/>
        <dbReference type="ChEBI" id="CHEBI:15378"/>
        <dbReference type="ChEBI" id="CHEBI:17319"/>
        <dbReference type="ChEBI" id="CHEBI:29034"/>
        <dbReference type="ChEBI" id="CHEBI:29919"/>
        <dbReference type="ChEBI" id="CHEBI:33722"/>
        <dbReference type="ChEBI" id="CHEBI:33737"/>
        <dbReference type="ChEBI" id="CHEBI:33738"/>
        <dbReference type="ChEBI" id="CHEBI:57844"/>
        <dbReference type="ChEBI" id="CHEBI:59789"/>
        <dbReference type="ChEBI" id="CHEBI:78809"/>
        <dbReference type="ChEBI" id="CHEBI:83100"/>
        <dbReference type="EC" id="2.8.1.8"/>
    </reaction>
</comment>
<evidence type="ECO:0000259" key="11">
    <source>
        <dbReference type="PROSITE" id="PS51918"/>
    </source>
</evidence>
<sequence>MSIISKRSLLFFLLHLSTSNAFTTLQTQRATKLVLQSTTDDEVKTDSAQPYIVTRGDGSTGGGGLPMPAQLQTEDEEEDGLRRPKVGAEMPNGRPSWFRVPAPSQSDQSRYAEVKSSLEELTLHTVCEEAQCPNIGECWNGGTGTIMLLGDTCTRGCMFCAVDTSQTPPPPDPFEPFKTADAVARWGVDYIVLTSVDRDDIEDGGSGHFATTVELIKHQKPEMLVECLVSDFRGDLAAVEKLAKSGMDVYAHNVETVERLQKFVRDPRAGYKQSLSTLEHAKKVNPDLYTKTSVMLGLGETDEEVIQTMKDLRAIDVDVVTFGQYLRPTEQHLSVVEYVTPEKFDEFRKIGESMGFKYVASGPMVRSSYKAGEFFLEHMIKKERKEKDSKT</sequence>
<keyword evidence="13" id="KW-1185">Reference proteome</keyword>
<keyword evidence="6 8" id="KW-0411">Iron-sulfur</keyword>
<evidence type="ECO:0000256" key="5">
    <source>
        <dbReference type="ARBA" id="ARBA00023004"/>
    </source>
</evidence>
<protein>
    <recommendedName>
        <fullName evidence="8">Lipoyl synthase, mitochondrial</fullName>
        <ecNumber evidence="8">2.8.1.8</ecNumber>
    </recommendedName>
    <alternativeName>
        <fullName evidence="8">Lipoate synthase</fullName>
        <shortName evidence="8">LS</shortName>
        <shortName evidence="8">Lip-syn</shortName>
    </alternativeName>
    <alternativeName>
        <fullName evidence="8">Lipoic acid synthase</fullName>
    </alternativeName>
</protein>
<evidence type="ECO:0000256" key="2">
    <source>
        <dbReference type="ARBA" id="ARBA00022679"/>
    </source>
</evidence>
<comment type="cofactor">
    <cofactor evidence="8">
        <name>[4Fe-4S] cluster</name>
        <dbReference type="ChEBI" id="CHEBI:49883"/>
    </cofactor>
    <text evidence="8">Binds 2 [4Fe-4S] clusters per subunit. One cluster is coordinated with 3 cysteines and an exchangeable S-adenosyl-L-methionine.</text>
</comment>
<comment type="caution">
    <text evidence="12">The sequence shown here is derived from an EMBL/GenBank/DDBJ whole genome shotgun (WGS) entry which is preliminary data.</text>
</comment>
<dbReference type="HAMAP" id="MF_00206">
    <property type="entry name" value="Lipoyl_synth"/>
    <property type="match status" value="1"/>
</dbReference>
<evidence type="ECO:0000256" key="4">
    <source>
        <dbReference type="ARBA" id="ARBA00022723"/>
    </source>
</evidence>
<dbReference type="SMART" id="SM00729">
    <property type="entry name" value="Elp3"/>
    <property type="match status" value="1"/>
</dbReference>
<dbReference type="GO" id="GO:0051539">
    <property type="term" value="F:4 iron, 4 sulfur cluster binding"/>
    <property type="evidence" value="ECO:0007669"/>
    <property type="project" value="UniProtKB-UniRule"/>
</dbReference>
<comment type="function">
    <text evidence="8">Catalyzes the radical-mediated insertion of two sulfur atoms into the C-6 and C-8 positions of the octanoyl moiety bound to the lipoyl domains of lipoate-dependent enzymes, thereby converting the octanoylated domains into lipoylated derivatives.</text>
</comment>
<keyword evidence="4 8" id="KW-0479">Metal-binding</keyword>
<dbReference type="SFLD" id="SFLDG01058">
    <property type="entry name" value="lipoyl_synthase_like"/>
    <property type="match status" value="1"/>
</dbReference>
<comment type="subcellular location">
    <subcellularLocation>
        <location evidence="8">Mitochondrion</location>
    </subcellularLocation>
</comment>
<name>A0AAD3CXC6_9STRA</name>